<dbReference type="GeneID" id="89924239"/>
<dbReference type="EMBL" id="JAVRRT010000004">
    <property type="protein sequence ID" value="KAK5172772.1"/>
    <property type="molecule type" value="Genomic_DNA"/>
</dbReference>
<accession>A0AAV9PJ04</accession>
<reference evidence="3 4" key="1">
    <citation type="submission" date="2023-08" db="EMBL/GenBank/DDBJ databases">
        <title>Black Yeasts Isolated from many extreme environments.</title>
        <authorList>
            <person name="Coleine C."/>
            <person name="Stajich J.E."/>
            <person name="Selbmann L."/>
        </authorList>
    </citation>
    <scope>NUCLEOTIDE SEQUENCE [LARGE SCALE GENOMIC DNA]</scope>
    <source>
        <strain evidence="3 4">CCFEE 5935</strain>
    </source>
</reference>
<comment type="caution">
    <text evidence="3">The sequence shown here is derived from an EMBL/GenBank/DDBJ whole genome shotgun (WGS) entry which is preliminary data.</text>
</comment>
<dbReference type="AlphaFoldDB" id="A0AAV9PJ04"/>
<evidence type="ECO:0000256" key="2">
    <source>
        <dbReference type="SAM" id="MobiDB-lite"/>
    </source>
</evidence>
<sequence length="390" mass="43560">MDPRLTRRRSRRHNLDSPVPTASGEQADARHAATGHGTESEHTSAQDTTPRHEAEVESNKARDTSTGHKPESESTNTRSSAVDRDAGSDQRRSSSVQLEQLGTSFSDLIRQVEEQAAPFLIQSIRALVSNSRRTHEFSQLYEKMIVGADQPKLELQFKLVQAVQEVKKLKEQAAVKRAESEEVRVRLEEKIREHEEAKKEIQRMQKARSTMIVYSIRKLGCKPRSSAMAVEMPAPLDPDPKLYTVKQPAGVRLNDRAWLPPTPTLPLDDDIRCEDRVTPFVPGVDPAQEVLGSEITPPDTPTTRTTTQGYFPANSATAMGASTKRTPAQPHSDDEDDYAPPEPAVPNDKPSHDPKSPPKHPRCWDEVERPQKQQKGTKGSKIDCYRTVHP</sequence>
<feature type="region of interest" description="Disordered" evidence="2">
    <location>
        <begin position="282"/>
        <end position="390"/>
    </location>
</feature>
<feature type="region of interest" description="Disordered" evidence="2">
    <location>
        <begin position="1"/>
        <end position="98"/>
    </location>
</feature>
<organism evidence="3 4">
    <name type="scientific">Saxophila tyrrhenica</name>
    <dbReference type="NCBI Taxonomy" id="1690608"/>
    <lineage>
        <taxon>Eukaryota</taxon>
        <taxon>Fungi</taxon>
        <taxon>Dikarya</taxon>
        <taxon>Ascomycota</taxon>
        <taxon>Pezizomycotina</taxon>
        <taxon>Dothideomycetes</taxon>
        <taxon>Dothideomycetidae</taxon>
        <taxon>Mycosphaerellales</taxon>
        <taxon>Extremaceae</taxon>
        <taxon>Saxophila</taxon>
    </lineage>
</organism>
<keyword evidence="1" id="KW-0175">Coiled coil</keyword>
<feature type="compositionally biased region" description="Basic and acidic residues" evidence="2">
    <location>
        <begin position="349"/>
        <end position="371"/>
    </location>
</feature>
<feature type="compositionally biased region" description="Basic and acidic residues" evidence="2">
    <location>
        <begin position="81"/>
        <end position="92"/>
    </location>
</feature>
<feature type="compositionally biased region" description="Basic and acidic residues" evidence="2">
    <location>
        <begin position="38"/>
        <end position="72"/>
    </location>
</feature>
<dbReference type="Proteomes" id="UP001337655">
    <property type="component" value="Unassembled WGS sequence"/>
</dbReference>
<feature type="coiled-coil region" evidence="1">
    <location>
        <begin position="152"/>
        <end position="207"/>
    </location>
</feature>
<gene>
    <name evidence="3" type="ORF">LTR77_002892</name>
</gene>
<proteinExistence type="predicted"/>
<dbReference type="RefSeq" id="XP_064661490.1">
    <property type="nucleotide sequence ID" value="XM_064800151.1"/>
</dbReference>
<evidence type="ECO:0000313" key="4">
    <source>
        <dbReference type="Proteomes" id="UP001337655"/>
    </source>
</evidence>
<protein>
    <submittedName>
        <fullName evidence="3">Uncharacterized protein</fullName>
    </submittedName>
</protein>
<feature type="compositionally biased region" description="Basic residues" evidence="2">
    <location>
        <begin position="1"/>
        <end position="12"/>
    </location>
</feature>
<name>A0AAV9PJ04_9PEZI</name>
<evidence type="ECO:0000256" key="1">
    <source>
        <dbReference type="SAM" id="Coils"/>
    </source>
</evidence>
<evidence type="ECO:0000313" key="3">
    <source>
        <dbReference type="EMBL" id="KAK5172772.1"/>
    </source>
</evidence>
<keyword evidence="4" id="KW-1185">Reference proteome</keyword>
<feature type="compositionally biased region" description="Basic and acidic residues" evidence="2">
    <location>
        <begin position="380"/>
        <end position="390"/>
    </location>
</feature>